<accession>E6Q7N7</accession>
<proteinExistence type="predicted"/>
<feature type="domain" description="VapC45 PIN like" evidence="1">
    <location>
        <begin position="1"/>
        <end position="96"/>
    </location>
</feature>
<dbReference type="EMBL" id="CABO01000051">
    <property type="protein sequence ID" value="CBI03212.1"/>
    <property type="molecule type" value="Genomic_DNA"/>
</dbReference>
<sequence length="153" mass="17773">MKFFFDENISYRIVEALRCLENHNRPDVADEHKLDHTIHKYPGHQGPVLDTEFIPEMTAEGYIIITADHSQKKNRGKHAAESQAYRDSGAIAFWVPKTYANPRKKSDEPGKEYKFEQAAMLFRWWPAIKRAAGSANPRDLFDIDDRGRITRRV</sequence>
<dbReference type="Pfam" id="PF18478">
    <property type="entry name" value="PIN_10"/>
    <property type="match status" value="1"/>
</dbReference>
<dbReference type="AlphaFoldDB" id="E6Q7N7"/>
<dbReference type="InterPro" id="IPR041375">
    <property type="entry name" value="VapC45_PIN-like"/>
</dbReference>
<name>E6Q7N7_9ZZZZ</name>
<organism evidence="2">
    <name type="scientific">mine drainage metagenome</name>
    <dbReference type="NCBI Taxonomy" id="410659"/>
    <lineage>
        <taxon>unclassified sequences</taxon>
        <taxon>metagenomes</taxon>
        <taxon>ecological metagenomes</taxon>
    </lineage>
</organism>
<reference evidence="2" key="1">
    <citation type="submission" date="2009-10" db="EMBL/GenBank/DDBJ databases">
        <title>Diversity of trophic interactions inside an arsenic-rich microbial ecosystem.</title>
        <authorList>
            <person name="Bertin P.N."/>
            <person name="Heinrich-Salmeron A."/>
            <person name="Pelletier E."/>
            <person name="Goulhen-Chollet F."/>
            <person name="Arsene-Ploetze F."/>
            <person name="Gallien S."/>
            <person name="Calteau A."/>
            <person name="Vallenet D."/>
            <person name="Casiot C."/>
            <person name="Chane-Woon-Ming B."/>
            <person name="Giloteaux L."/>
            <person name="Barakat M."/>
            <person name="Bonnefoy V."/>
            <person name="Bruneel O."/>
            <person name="Chandler M."/>
            <person name="Cleiss J."/>
            <person name="Duran R."/>
            <person name="Elbaz-Poulichet F."/>
            <person name="Fonknechten N."/>
            <person name="Lauga B."/>
            <person name="Mornico D."/>
            <person name="Ortet P."/>
            <person name="Schaeffer C."/>
            <person name="Siguier P."/>
            <person name="Alexander Thil Smith A."/>
            <person name="Van Dorsselaer A."/>
            <person name="Weissenbach J."/>
            <person name="Medigue C."/>
            <person name="Le Paslier D."/>
        </authorList>
    </citation>
    <scope>NUCLEOTIDE SEQUENCE</scope>
</reference>
<protein>
    <recommendedName>
        <fullName evidence="1">VapC45 PIN like domain-containing protein</fullName>
    </recommendedName>
</protein>
<evidence type="ECO:0000259" key="1">
    <source>
        <dbReference type="Pfam" id="PF18478"/>
    </source>
</evidence>
<gene>
    <name evidence="2" type="ORF">CARN4_1370</name>
</gene>
<evidence type="ECO:0000313" key="2">
    <source>
        <dbReference type="EMBL" id="CBI03212.1"/>
    </source>
</evidence>
<comment type="caution">
    <text evidence="2">The sequence shown here is derived from an EMBL/GenBank/DDBJ whole genome shotgun (WGS) entry which is preliminary data.</text>
</comment>